<comment type="caution">
    <text evidence="2">The sequence shown here is derived from an EMBL/GenBank/DDBJ whole genome shotgun (WGS) entry which is preliminary data.</text>
</comment>
<reference evidence="2 3" key="1">
    <citation type="submission" date="2020-08" db="EMBL/GenBank/DDBJ databases">
        <title>Genomic Encyclopedia of Type Strains, Phase IV (KMG-V): Genome sequencing to study the core and pangenomes of soil and plant-associated prokaryotes.</title>
        <authorList>
            <person name="Whitman W."/>
        </authorList>
    </citation>
    <scope>NUCLEOTIDE SEQUENCE [LARGE SCALE GENOMIC DNA]</scope>
    <source>
        <strain evidence="2 3">X5P3</strain>
    </source>
</reference>
<accession>A0A7W7ZL32</accession>
<dbReference type="EMBL" id="JACHIO010000001">
    <property type="protein sequence ID" value="MBB5061708.1"/>
    <property type="molecule type" value="Genomic_DNA"/>
</dbReference>
<organism evidence="2 3">
    <name type="scientific">Granulicella mallensis</name>
    <dbReference type="NCBI Taxonomy" id="940614"/>
    <lineage>
        <taxon>Bacteria</taxon>
        <taxon>Pseudomonadati</taxon>
        <taxon>Acidobacteriota</taxon>
        <taxon>Terriglobia</taxon>
        <taxon>Terriglobales</taxon>
        <taxon>Acidobacteriaceae</taxon>
        <taxon>Granulicella</taxon>
    </lineage>
</organism>
<dbReference type="InterPro" id="IPR029068">
    <property type="entry name" value="Glyas_Bleomycin-R_OHBP_Dase"/>
</dbReference>
<dbReference type="RefSeq" id="WP_184252265.1">
    <property type="nucleotide sequence ID" value="NZ_JACHIO010000001.1"/>
</dbReference>
<dbReference type="Gene3D" id="3.30.720.120">
    <property type="match status" value="1"/>
</dbReference>
<dbReference type="SUPFAM" id="SSF54593">
    <property type="entry name" value="Glyoxalase/Bleomycin resistance protein/Dihydroxybiphenyl dioxygenase"/>
    <property type="match status" value="1"/>
</dbReference>
<proteinExistence type="predicted"/>
<dbReference type="InterPro" id="IPR004360">
    <property type="entry name" value="Glyas_Fos-R_dOase_dom"/>
</dbReference>
<feature type="domain" description="VOC" evidence="1">
    <location>
        <begin position="8"/>
        <end position="136"/>
    </location>
</feature>
<dbReference type="Pfam" id="PF00903">
    <property type="entry name" value="Glyoxalase"/>
    <property type="match status" value="1"/>
</dbReference>
<dbReference type="Proteomes" id="UP000584867">
    <property type="component" value="Unassembled WGS sequence"/>
</dbReference>
<dbReference type="AlphaFoldDB" id="A0A7W7ZL32"/>
<evidence type="ECO:0000259" key="1">
    <source>
        <dbReference type="PROSITE" id="PS51819"/>
    </source>
</evidence>
<name>A0A7W7ZL32_9BACT</name>
<evidence type="ECO:0000313" key="3">
    <source>
        <dbReference type="Proteomes" id="UP000584867"/>
    </source>
</evidence>
<dbReference type="PROSITE" id="PS51819">
    <property type="entry name" value="VOC"/>
    <property type="match status" value="1"/>
</dbReference>
<dbReference type="PANTHER" id="PTHR34109">
    <property type="entry name" value="BNAUNNG04460D PROTEIN-RELATED"/>
    <property type="match status" value="1"/>
</dbReference>
<dbReference type="Gene3D" id="3.30.720.110">
    <property type="match status" value="1"/>
</dbReference>
<protein>
    <submittedName>
        <fullName evidence="2">Putative glyoxalase superfamily protein PhnB</fullName>
    </submittedName>
</protein>
<evidence type="ECO:0000313" key="2">
    <source>
        <dbReference type="EMBL" id="MBB5061708.1"/>
    </source>
</evidence>
<dbReference type="InterPro" id="IPR037523">
    <property type="entry name" value="VOC_core"/>
</dbReference>
<sequence length="146" mass="15802">MKSLGNIRVTTIPAIRYVDPDQAIQWLKTALGFTEKAVYRSPAGIVEHAELVLGNGMVMIGTAGHNQQSAHWFVQPHSVGAVTSSVYLIVPDCGPVYASAKAAGAEFLQEMETKGYGGSSFIVRDPEGQIWSLGEYDPWSKETTSE</sequence>
<dbReference type="PANTHER" id="PTHR34109:SF1">
    <property type="entry name" value="VOC DOMAIN-CONTAINING PROTEIN"/>
    <property type="match status" value="1"/>
</dbReference>
<gene>
    <name evidence="2" type="ORF">HDF15_000033</name>
</gene>